<keyword evidence="3" id="KW-1185">Reference proteome</keyword>
<dbReference type="CDD" id="cd21650">
    <property type="entry name" value="CrtA-like"/>
    <property type="match status" value="1"/>
</dbReference>
<evidence type="ECO:0000259" key="1">
    <source>
        <dbReference type="Pfam" id="PF11695"/>
    </source>
</evidence>
<dbReference type="EMBL" id="SACY01000001">
    <property type="protein sequence ID" value="RVU26894.1"/>
    <property type="molecule type" value="Genomic_DNA"/>
</dbReference>
<protein>
    <submittedName>
        <fullName evidence="2">DUF3291 domain-containing protein</fullName>
    </submittedName>
</protein>
<gene>
    <name evidence="2" type="ORF">EOJ36_02550</name>
</gene>
<proteinExistence type="predicted"/>
<dbReference type="Pfam" id="PF11695">
    <property type="entry name" value="DUF3291"/>
    <property type="match status" value="1"/>
</dbReference>
<sequence length="220" mass="25579">MQQVCLRFLQFNGFDNKRKALVFMGQTMRNPWQAEGLQFVKHMGVGKGNGFSIWPDFSTYAFIGVFESEKGSKDFFEKNVRWGKLASFASEIKVFDGFAIKGHGTWNGRQPFEFKELPDDFTGQIAVITRASIRWTQAWRFWMNVPESSKNIELQDGLLFAKGVGELPLVEQATISVWESKEALEQFAYKTRQHAQMIKKTRTFNWYKEEMFVRIAVLKM</sequence>
<reference evidence="2 3" key="1">
    <citation type="submission" date="2019-01" db="EMBL/GenBank/DDBJ databases">
        <authorList>
            <person name="Chen W.-M."/>
        </authorList>
    </citation>
    <scope>NUCLEOTIDE SEQUENCE [LARGE SCALE GENOMIC DNA]</scope>
    <source>
        <strain evidence="2 3">FSY-15</strain>
    </source>
</reference>
<dbReference type="InterPro" id="IPR021708">
    <property type="entry name" value="DUF3291"/>
</dbReference>
<dbReference type="InterPro" id="IPR049574">
    <property type="entry name" value="CrtA-like"/>
</dbReference>
<accession>A0A437PXA4</accession>
<name>A0A437PXA4_9BACT</name>
<dbReference type="AlphaFoldDB" id="A0A437PXA4"/>
<evidence type="ECO:0000313" key="2">
    <source>
        <dbReference type="EMBL" id="RVU26894.1"/>
    </source>
</evidence>
<dbReference type="RefSeq" id="WP_127802445.1">
    <property type="nucleotide sequence ID" value="NZ_SACY01000001.1"/>
</dbReference>
<comment type="caution">
    <text evidence="2">The sequence shown here is derived from an EMBL/GenBank/DDBJ whole genome shotgun (WGS) entry which is preliminary data.</text>
</comment>
<organism evidence="2 3">
    <name type="scientific">Sandaracinomonas limnophila</name>
    <dbReference type="NCBI Taxonomy" id="1862386"/>
    <lineage>
        <taxon>Bacteria</taxon>
        <taxon>Pseudomonadati</taxon>
        <taxon>Bacteroidota</taxon>
        <taxon>Cytophagia</taxon>
        <taxon>Cytophagales</taxon>
        <taxon>Flectobacillaceae</taxon>
        <taxon>Sandaracinomonas</taxon>
    </lineage>
</organism>
<evidence type="ECO:0000313" key="3">
    <source>
        <dbReference type="Proteomes" id="UP000282832"/>
    </source>
</evidence>
<dbReference type="Proteomes" id="UP000282832">
    <property type="component" value="Unassembled WGS sequence"/>
</dbReference>
<dbReference type="OrthoDB" id="1122317at2"/>
<feature type="domain" description="DUF3291" evidence="1">
    <location>
        <begin position="173"/>
        <end position="209"/>
    </location>
</feature>